<name>A0A0K2UVB2_LEPSM</name>
<proteinExistence type="predicted"/>
<dbReference type="AlphaFoldDB" id="A0A0K2UVB2"/>
<evidence type="ECO:0000313" key="1">
    <source>
        <dbReference type="EMBL" id="CDW42005.1"/>
    </source>
</evidence>
<feature type="non-terminal residue" evidence="1">
    <location>
        <position position="35"/>
    </location>
</feature>
<accession>A0A0K2UVB2</accession>
<reference evidence="1" key="1">
    <citation type="submission" date="2014-05" db="EMBL/GenBank/DDBJ databases">
        <authorList>
            <person name="Chronopoulou M."/>
        </authorList>
    </citation>
    <scope>NUCLEOTIDE SEQUENCE</scope>
    <source>
        <tissue evidence="1">Whole organism</tissue>
    </source>
</reference>
<organism evidence="1">
    <name type="scientific">Lepeophtheirus salmonis</name>
    <name type="common">Salmon louse</name>
    <name type="synonym">Caligus salmonis</name>
    <dbReference type="NCBI Taxonomy" id="72036"/>
    <lineage>
        <taxon>Eukaryota</taxon>
        <taxon>Metazoa</taxon>
        <taxon>Ecdysozoa</taxon>
        <taxon>Arthropoda</taxon>
        <taxon>Crustacea</taxon>
        <taxon>Multicrustacea</taxon>
        <taxon>Hexanauplia</taxon>
        <taxon>Copepoda</taxon>
        <taxon>Siphonostomatoida</taxon>
        <taxon>Caligidae</taxon>
        <taxon>Lepeophtheirus</taxon>
    </lineage>
</organism>
<dbReference type="EMBL" id="HACA01024644">
    <property type="protein sequence ID" value="CDW42005.1"/>
    <property type="molecule type" value="Transcribed_RNA"/>
</dbReference>
<sequence>MNDNISIFTKTFKIIIERHGNCGLVSYLLLDFKKK</sequence>
<protein>
    <submittedName>
        <fullName evidence="1">Uncharacterized protein</fullName>
    </submittedName>
</protein>